<dbReference type="Proteomes" id="UP000308652">
    <property type="component" value="Unassembled WGS sequence"/>
</dbReference>
<evidence type="ECO:0000313" key="1">
    <source>
        <dbReference type="EMBL" id="TFK33281.1"/>
    </source>
</evidence>
<protein>
    <submittedName>
        <fullName evidence="1">Uncharacterized protein</fullName>
    </submittedName>
</protein>
<gene>
    <name evidence="1" type="ORF">BDQ12DRAFT_444100</name>
</gene>
<keyword evidence="2" id="KW-1185">Reference proteome</keyword>
<evidence type="ECO:0000313" key="2">
    <source>
        <dbReference type="Proteomes" id="UP000308652"/>
    </source>
</evidence>
<accession>A0A5C3LWX4</accession>
<organism evidence="1 2">
    <name type="scientific">Crucibulum laeve</name>
    <dbReference type="NCBI Taxonomy" id="68775"/>
    <lineage>
        <taxon>Eukaryota</taxon>
        <taxon>Fungi</taxon>
        <taxon>Dikarya</taxon>
        <taxon>Basidiomycota</taxon>
        <taxon>Agaricomycotina</taxon>
        <taxon>Agaricomycetes</taxon>
        <taxon>Agaricomycetidae</taxon>
        <taxon>Agaricales</taxon>
        <taxon>Agaricineae</taxon>
        <taxon>Nidulariaceae</taxon>
        <taxon>Crucibulum</taxon>
    </lineage>
</organism>
<reference evidence="1 2" key="1">
    <citation type="journal article" date="2019" name="Nat. Ecol. Evol.">
        <title>Megaphylogeny resolves global patterns of mushroom evolution.</title>
        <authorList>
            <person name="Varga T."/>
            <person name="Krizsan K."/>
            <person name="Foldi C."/>
            <person name="Dima B."/>
            <person name="Sanchez-Garcia M."/>
            <person name="Sanchez-Ramirez S."/>
            <person name="Szollosi G.J."/>
            <person name="Szarkandi J.G."/>
            <person name="Papp V."/>
            <person name="Albert L."/>
            <person name="Andreopoulos W."/>
            <person name="Angelini C."/>
            <person name="Antonin V."/>
            <person name="Barry K.W."/>
            <person name="Bougher N.L."/>
            <person name="Buchanan P."/>
            <person name="Buyck B."/>
            <person name="Bense V."/>
            <person name="Catcheside P."/>
            <person name="Chovatia M."/>
            <person name="Cooper J."/>
            <person name="Damon W."/>
            <person name="Desjardin D."/>
            <person name="Finy P."/>
            <person name="Geml J."/>
            <person name="Haridas S."/>
            <person name="Hughes K."/>
            <person name="Justo A."/>
            <person name="Karasinski D."/>
            <person name="Kautmanova I."/>
            <person name="Kiss B."/>
            <person name="Kocsube S."/>
            <person name="Kotiranta H."/>
            <person name="LaButti K.M."/>
            <person name="Lechner B.E."/>
            <person name="Liimatainen K."/>
            <person name="Lipzen A."/>
            <person name="Lukacs Z."/>
            <person name="Mihaltcheva S."/>
            <person name="Morgado L.N."/>
            <person name="Niskanen T."/>
            <person name="Noordeloos M.E."/>
            <person name="Ohm R.A."/>
            <person name="Ortiz-Santana B."/>
            <person name="Ovrebo C."/>
            <person name="Racz N."/>
            <person name="Riley R."/>
            <person name="Savchenko A."/>
            <person name="Shiryaev A."/>
            <person name="Soop K."/>
            <person name="Spirin V."/>
            <person name="Szebenyi C."/>
            <person name="Tomsovsky M."/>
            <person name="Tulloss R.E."/>
            <person name="Uehling J."/>
            <person name="Grigoriev I.V."/>
            <person name="Vagvolgyi C."/>
            <person name="Papp T."/>
            <person name="Martin F.M."/>
            <person name="Miettinen O."/>
            <person name="Hibbett D.S."/>
            <person name="Nagy L.G."/>
        </authorList>
    </citation>
    <scope>NUCLEOTIDE SEQUENCE [LARGE SCALE GENOMIC DNA]</scope>
    <source>
        <strain evidence="1 2">CBS 166.37</strain>
    </source>
</reference>
<dbReference type="AlphaFoldDB" id="A0A5C3LWX4"/>
<proteinExistence type="predicted"/>
<sequence length="100" mass="11479">MLRIALGEIGEIVTAHAKSYKNGGENGSDERRREGYRLDLERRRMLALGDSLCPIMITRPFGSDLTLKIRELFTGAPRALYCLLRPHFFFPSLQAWEVRL</sequence>
<dbReference type="EMBL" id="ML213651">
    <property type="protein sequence ID" value="TFK33281.1"/>
    <property type="molecule type" value="Genomic_DNA"/>
</dbReference>
<name>A0A5C3LWX4_9AGAR</name>